<dbReference type="RefSeq" id="XP_069228947.1">
    <property type="nucleotide sequence ID" value="XM_069373662.1"/>
</dbReference>
<feature type="signal peptide" evidence="3">
    <location>
        <begin position="1"/>
        <end position="20"/>
    </location>
</feature>
<dbReference type="CDD" id="cd08022">
    <property type="entry name" value="M28_PSMA_like"/>
    <property type="match status" value="1"/>
</dbReference>
<reference evidence="7 8" key="1">
    <citation type="journal article" date="2020" name="Microbiol. Resour. Announc.">
        <title>Draft Genome Sequence of a Cladosporium Species Isolated from the Mesophotic Ascidian Didemnum maculosum.</title>
        <authorList>
            <person name="Gioti A."/>
            <person name="Siaperas R."/>
            <person name="Nikolaivits E."/>
            <person name="Le Goff G."/>
            <person name="Ouazzani J."/>
            <person name="Kotoulas G."/>
            <person name="Topakas E."/>
        </authorList>
    </citation>
    <scope>NUCLEOTIDE SEQUENCE [LARGE SCALE GENOMIC DNA]</scope>
    <source>
        <strain evidence="7 8">TM138-S3</strain>
    </source>
</reference>
<dbReference type="Gene3D" id="3.40.630.10">
    <property type="entry name" value="Zn peptidases"/>
    <property type="match status" value="1"/>
</dbReference>
<evidence type="ECO:0008006" key="9">
    <source>
        <dbReference type="Google" id="ProtNLM"/>
    </source>
</evidence>
<organism evidence="7 8">
    <name type="scientific">Cladosporium halotolerans</name>
    <dbReference type="NCBI Taxonomy" id="1052096"/>
    <lineage>
        <taxon>Eukaryota</taxon>
        <taxon>Fungi</taxon>
        <taxon>Dikarya</taxon>
        <taxon>Ascomycota</taxon>
        <taxon>Pezizomycotina</taxon>
        <taxon>Dothideomycetes</taxon>
        <taxon>Dothideomycetidae</taxon>
        <taxon>Cladosporiales</taxon>
        <taxon>Cladosporiaceae</taxon>
        <taxon>Cladosporium</taxon>
    </lineage>
</organism>
<dbReference type="PROSITE" id="PS51257">
    <property type="entry name" value="PROKAR_LIPOPROTEIN"/>
    <property type="match status" value="1"/>
</dbReference>
<evidence type="ECO:0000313" key="7">
    <source>
        <dbReference type="EMBL" id="KAL1585841.1"/>
    </source>
</evidence>
<dbReference type="Gene3D" id="3.50.30.30">
    <property type="match status" value="1"/>
</dbReference>
<evidence type="ECO:0000259" key="6">
    <source>
        <dbReference type="Pfam" id="PF04389"/>
    </source>
</evidence>
<dbReference type="InterPro" id="IPR046450">
    <property type="entry name" value="PA_dom_sf"/>
</dbReference>
<feature type="domain" description="PA" evidence="4">
    <location>
        <begin position="166"/>
        <end position="231"/>
    </location>
</feature>
<name>A0AB34KNV1_9PEZI</name>
<dbReference type="SUPFAM" id="SSF53187">
    <property type="entry name" value="Zn-dependent exopeptidases"/>
    <property type="match status" value="1"/>
</dbReference>
<dbReference type="SUPFAM" id="SSF52025">
    <property type="entry name" value="PA domain"/>
    <property type="match status" value="1"/>
</dbReference>
<evidence type="ECO:0000256" key="2">
    <source>
        <dbReference type="SAM" id="MobiDB-lite"/>
    </source>
</evidence>
<dbReference type="Gene3D" id="1.20.930.40">
    <property type="entry name" value="Transferrin receptor-like, dimerisation domain"/>
    <property type="match status" value="1"/>
</dbReference>
<dbReference type="PANTHER" id="PTHR10404">
    <property type="entry name" value="N-ACETYLATED-ALPHA-LINKED ACIDIC DIPEPTIDASE"/>
    <property type="match status" value="1"/>
</dbReference>
<dbReference type="FunFam" id="3.50.30.30:FF:000008">
    <property type="entry name" value="Glutamate carboxypeptidase 2"/>
    <property type="match status" value="1"/>
</dbReference>
<dbReference type="PANTHER" id="PTHR10404:SF46">
    <property type="entry name" value="VACUOLAR PROTEIN SORTING-ASSOCIATED PROTEIN 70"/>
    <property type="match status" value="1"/>
</dbReference>
<sequence length="707" mass="77115">MRYSTSLLLATPVFPSLVLGCQRDRHFHTPNLLKRQSTPLASRSANEQTIIDSFSNNSISDWSYYYTHGDHVAGRNKSQAQWTADKWTEAGIPSSLAEYTVFLNYPLNNSLSMTYANGSVFHAGLVEDVLEEDDTTTWDNRLPSFHGYSATGSASAEFVYVGLGTQRDYQRLADLGVELEGKVALARYGSIFRGLKVKNAQDRGMVACLIYTDPAEDGNVTVANGYEEYPNGGARNPSQVQRGSVQFLSTYPGDPSTPGYPSRENSTRADMSDVLPRIPSIPISEKDARPLIAALEGHGVPGAEVNRTGYVGAINGSSYSSGPAPGVTLNVQNMMEEVYTPIWNSIGVINGTNPDETIIIGNHRDAWIIGGAGDPNSGTAVIVELGRAFGKLLAQGWKPKRNIVLCSWDAEEYGLVGSTEWVEEYIPWLTGTAVSYLNIDIAASGPHPMIAATPELHKVATDTMKKIAWPFTNRTMYDIWNEDTNGTVAVLGSGSDYTAFVHRGIGSIDMGSDGGPGDPLYPYHSNYDSYHWMATFGDPGFHHHAAMGEYLSLLAYNLASEELIPFDLPNYADQMDKYYEDLSEVISVSSGNLSISDLRAAIDTFRSQAQEVVQLSQQAVSSNDTALLQVVNHKYRDFQRGFTSQGGLVNREFYQHTIFAPGIDTGYAPVTFPGITEAVEAGNFTLAQEWVLKTAAAIRVAGNIIKT</sequence>
<accession>A0AB34KNV1</accession>
<dbReference type="InterPro" id="IPR003137">
    <property type="entry name" value="PA_domain"/>
</dbReference>
<evidence type="ECO:0000313" key="8">
    <source>
        <dbReference type="Proteomes" id="UP000803884"/>
    </source>
</evidence>
<dbReference type="Pfam" id="PF02225">
    <property type="entry name" value="PA"/>
    <property type="match status" value="1"/>
</dbReference>
<dbReference type="CDD" id="cd02121">
    <property type="entry name" value="PA_GCPII_like"/>
    <property type="match status" value="1"/>
</dbReference>
<keyword evidence="3" id="KW-0732">Signal</keyword>
<gene>
    <name evidence="7" type="ORF">WHR41_05057</name>
</gene>
<dbReference type="Pfam" id="PF04389">
    <property type="entry name" value="Peptidase_M28"/>
    <property type="match status" value="1"/>
</dbReference>
<dbReference type="AlphaFoldDB" id="A0AB34KNV1"/>
<feature type="chain" id="PRO_5044238079" description="Glutamate carboxypeptidase" evidence="3">
    <location>
        <begin position="21"/>
        <end position="707"/>
    </location>
</feature>
<dbReference type="Proteomes" id="UP000803884">
    <property type="component" value="Unassembled WGS sequence"/>
</dbReference>
<evidence type="ECO:0000259" key="5">
    <source>
        <dbReference type="Pfam" id="PF04253"/>
    </source>
</evidence>
<comment type="similarity">
    <text evidence="1">Belongs to the peptidase M28 family. M28B subfamily.</text>
</comment>
<protein>
    <recommendedName>
        <fullName evidence="9">Glutamate carboxypeptidase</fullName>
    </recommendedName>
</protein>
<dbReference type="InterPro" id="IPR036757">
    <property type="entry name" value="TFR-like_dimer_dom_sf"/>
</dbReference>
<feature type="domain" description="Peptidase M28" evidence="6">
    <location>
        <begin position="344"/>
        <end position="530"/>
    </location>
</feature>
<evidence type="ECO:0000256" key="3">
    <source>
        <dbReference type="SAM" id="SignalP"/>
    </source>
</evidence>
<keyword evidence="8" id="KW-1185">Reference proteome</keyword>
<dbReference type="InterPro" id="IPR039373">
    <property type="entry name" value="Peptidase_M28B"/>
</dbReference>
<dbReference type="InterPro" id="IPR007484">
    <property type="entry name" value="Peptidase_M28"/>
</dbReference>
<dbReference type="EMBL" id="JAAQHG020000017">
    <property type="protein sequence ID" value="KAL1585841.1"/>
    <property type="molecule type" value="Genomic_DNA"/>
</dbReference>
<proteinExistence type="inferred from homology"/>
<feature type="region of interest" description="Disordered" evidence="2">
    <location>
        <begin position="247"/>
        <end position="269"/>
    </location>
</feature>
<dbReference type="InterPro" id="IPR007365">
    <property type="entry name" value="TFR-like_dimer_dom"/>
</dbReference>
<feature type="domain" description="Transferrin receptor-like dimerisation" evidence="5">
    <location>
        <begin position="593"/>
        <end position="705"/>
    </location>
</feature>
<dbReference type="GO" id="GO:0004180">
    <property type="term" value="F:carboxypeptidase activity"/>
    <property type="evidence" value="ECO:0007669"/>
    <property type="project" value="TreeGrafter"/>
</dbReference>
<dbReference type="SUPFAM" id="SSF47672">
    <property type="entry name" value="Transferrin receptor-like dimerisation domain"/>
    <property type="match status" value="1"/>
</dbReference>
<dbReference type="GeneID" id="96006500"/>
<comment type="caution">
    <text evidence="7">The sequence shown here is derived from an EMBL/GenBank/DDBJ whole genome shotgun (WGS) entry which is preliminary data.</text>
</comment>
<evidence type="ECO:0000259" key="4">
    <source>
        <dbReference type="Pfam" id="PF02225"/>
    </source>
</evidence>
<evidence type="ECO:0000256" key="1">
    <source>
        <dbReference type="ARBA" id="ARBA00005634"/>
    </source>
</evidence>
<dbReference type="Pfam" id="PF04253">
    <property type="entry name" value="TFR_dimer"/>
    <property type="match status" value="1"/>
</dbReference>
<dbReference type="FunFam" id="3.40.630.10:FF:000101">
    <property type="entry name" value="N-acetylated alpha-linked acidic dipeptidase like 1"/>
    <property type="match status" value="1"/>
</dbReference>